<gene>
    <name evidence="2" type="ORF">HMPREF1535_04390</name>
</gene>
<evidence type="ECO:0000313" key="3">
    <source>
        <dbReference type="Proteomes" id="UP000033047"/>
    </source>
</evidence>
<organism evidence="2 3">
    <name type="scientific">Parabacteroides goldsteinii DSM 19448 = WAL 12034</name>
    <dbReference type="NCBI Taxonomy" id="927665"/>
    <lineage>
        <taxon>Bacteria</taxon>
        <taxon>Pseudomonadati</taxon>
        <taxon>Bacteroidota</taxon>
        <taxon>Bacteroidia</taxon>
        <taxon>Bacteroidales</taxon>
        <taxon>Tannerellaceae</taxon>
        <taxon>Parabacteroides</taxon>
    </lineage>
</organism>
<protein>
    <submittedName>
        <fullName evidence="2">Uncharacterized protein</fullName>
    </submittedName>
</protein>
<reference evidence="2 3" key="1">
    <citation type="submission" date="2013-04" db="EMBL/GenBank/DDBJ databases">
        <title>The Genome Sequence of Parabacteroides goldsteinii DSM 19448.</title>
        <authorList>
            <consortium name="The Broad Institute Genomics Platform"/>
            <person name="Earl A."/>
            <person name="Ward D."/>
            <person name="Feldgarden M."/>
            <person name="Gevers D."/>
            <person name="Martens E."/>
            <person name="Sakamoto M."/>
            <person name="Benno Y."/>
            <person name="Song Y."/>
            <person name="Liu C."/>
            <person name="Lee J."/>
            <person name="Bolanos M."/>
            <person name="Vaisanen M.L."/>
            <person name="Finegold S.M."/>
            <person name="Walker B."/>
            <person name="Young S."/>
            <person name="Zeng Q."/>
            <person name="Gargeya S."/>
            <person name="Fitzgerald M."/>
            <person name="Haas B."/>
            <person name="Abouelleil A."/>
            <person name="Allen A.W."/>
            <person name="Alvarado L."/>
            <person name="Arachchi H.M."/>
            <person name="Berlin A.M."/>
            <person name="Chapman S.B."/>
            <person name="Gainer-Dewar J."/>
            <person name="Goldberg J."/>
            <person name="Griggs A."/>
            <person name="Gujja S."/>
            <person name="Hansen M."/>
            <person name="Howarth C."/>
            <person name="Imamovic A."/>
            <person name="Ireland A."/>
            <person name="Larimer J."/>
            <person name="McCowan C."/>
            <person name="Murphy C."/>
            <person name="Pearson M."/>
            <person name="Poon T.W."/>
            <person name="Priest M."/>
            <person name="Roberts A."/>
            <person name="Saif S."/>
            <person name="Shea T."/>
            <person name="Sisk P."/>
            <person name="Sykes S."/>
            <person name="Wortman J."/>
            <person name="Nusbaum C."/>
            <person name="Birren B."/>
        </authorList>
    </citation>
    <scope>NUCLEOTIDE SEQUENCE [LARGE SCALE GENOMIC DNA]</scope>
    <source>
        <strain evidence="2 3">DSM 19448</strain>
    </source>
</reference>
<dbReference type="PATRIC" id="fig|927665.4.peg.4508"/>
<dbReference type="STRING" id="927665.HMPREF1535_04390"/>
<sequence>MKKLLILGAFLGLFGTSSIFASEVENVNASMEQVNVAVDYVDGVNYWVTDMHMDYGAGGPYFSYKVHWEYVGNRPNPSQIAYMVYVYDGTSVVTSFLDSAPYGSKVGSKEYKIKVDREVYYRIEVNGSDGGITR</sequence>
<proteinExistence type="predicted"/>
<feature type="signal peptide" evidence="1">
    <location>
        <begin position="1"/>
        <end position="21"/>
    </location>
</feature>
<dbReference type="RefSeq" id="WP_046147405.1">
    <property type="nucleotide sequence ID" value="NZ_KQ033913.1"/>
</dbReference>
<evidence type="ECO:0000256" key="1">
    <source>
        <dbReference type="SAM" id="SignalP"/>
    </source>
</evidence>
<keyword evidence="1" id="KW-0732">Signal</keyword>
<dbReference type="HOGENOM" id="CLU_1894210_0_0_10"/>
<dbReference type="AlphaFoldDB" id="A0A0F5IQW8"/>
<comment type="caution">
    <text evidence="2">The sequence shown here is derived from an EMBL/GenBank/DDBJ whole genome shotgun (WGS) entry which is preliminary data.</text>
</comment>
<dbReference type="Proteomes" id="UP000033047">
    <property type="component" value="Unassembled WGS sequence"/>
</dbReference>
<evidence type="ECO:0000313" key="2">
    <source>
        <dbReference type="EMBL" id="KKB47974.1"/>
    </source>
</evidence>
<dbReference type="EMBL" id="AQHV01000024">
    <property type="protein sequence ID" value="KKB47974.1"/>
    <property type="molecule type" value="Genomic_DNA"/>
</dbReference>
<feature type="chain" id="PRO_5002488272" evidence="1">
    <location>
        <begin position="22"/>
        <end position="134"/>
    </location>
</feature>
<name>A0A0F5IQW8_9BACT</name>
<accession>A0A0F5IQW8</accession>